<organism evidence="1 2">
    <name type="scientific">Rotaria magnacalcarata</name>
    <dbReference type="NCBI Taxonomy" id="392030"/>
    <lineage>
        <taxon>Eukaryota</taxon>
        <taxon>Metazoa</taxon>
        <taxon>Spiralia</taxon>
        <taxon>Gnathifera</taxon>
        <taxon>Rotifera</taxon>
        <taxon>Eurotatoria</taxon>
        <taxon>Bdelloidea</taxon>
        <taxon>Philodinida</taxon>
        <taxon>Philodinidae</taxon>
        <taxon>Rotaria</taxon>
    </lineage>
</organism>
<protein>
    <submittedName>
        <fullName evidence="1">Uncharacterized protein</fullName>
    </submittedName>
</protein>
<evidence type="ECO:0000313" key="1">
    <source>
        <dbReference type="EMBL" id="CAF4516027.1"/>
    </source>
</evidence>
<sequence length="80" mass="9130">QYNIDTEDVITLSVQWFNFQSKTTGTAVYTSSWISAKSDTHTQQKFYYVGHQGEINIDQAHRGYTLASDTNGYLSINPLY</sequence>
<dbReference type="Proteomes" id="UP000676336">
    <property type="component" value="Unassembled WGS sequence"/>
</dbReference>
<feature type="non-terminal residue" evidence="1">
    <location>
        <position position="1"/>
    </location>
</feature>
<dbReference type="EMBL" id="CAJOBI010085296">
    <property type="protein sequence ID" value="CAF4516027.1"/>
    <property type="molecule type" value="Genomic_DNA"/>
</dbReference>
<dbReference type="AlphaFoldDB" id="A0A8S2XZ54"/>
<proteinExistence type="predicted"/>
<feature type="non-terminal residue" evidence="1">
    <location>
        <position position="80"/>
    </location>
</feature>
<accession>A0A8S2XZ54</accession>
<gene>
    <name evidence="1" type="ORF">SMN809_LOCUS35587</name>
</gene>
<reference evidence="1" key="1">
    <citation type="submission" date="2021-02" db="EMBL/GenBank/DDBJ databases">
        <authorList>
            <person name="Nowell W R."/>
        </authorList>
    </citation>
    <scope>NUCLEOTIDE SEQUENCE</scope>
</reference>
<comment type="caution">
    <text evidence="1">The sequence shown here is derived from an EMBL/GenBank/DDBJ whole genome shotgun (WGS) entry which is preliminary data.</text>
</comment>
<name>A0A8S2XZ54_9BILA</name>
<evidence type="ECO:0000313" key="2">
    <source>
        <dbReference type="Proteomes" id="UP000676336"/>
    </source>
</evidence>